<dbReference type="Pfam" id="PF03781">
    <property type="entry name" value="FGE-sulfatase"/>
    <property type="match status" value="1"/>
</dbReference>
<gene>
    <name evidence="2" type="ORF">ACFPT7_07585</name>
</gene>
<accession>A0ABW1EDR6</accession>
<evidence type="ECO:0000313" key="3">
    <source>
        <dbReference type="Proteomes" id="UP001596091"/>
    </source>
</evidence>
<evidence type="ECO:0000313" key="2">
    <source>
        <dbReference type="EMBL" id="MFC5862149.1"/>
    </source>
</evidence>
<dbReference type="InterPro" id="IPR005532">
    <property type="entry name" value="SUMF_dom"/>
</dbReference>
<feature type="domain" description="Sulfatase-modifying factor enzyme-like" evidence="1">
    <location>
        <begin position="34"/>
        <end position="222"/>
    </location>
</feature>
<comment type="caution">
    <text evidence="2">The sequence shown here is derived from an EMBL/GenBank/DDBJ whole genome shotgun (WGS) entry which is preliminary data.</text>
</comment>
<name>A0ABW1EDR6_9BACT</name>
<dbReference type="InterPro" id="IPR042095">
    <property type="entry name" value="SUMF_sf"/>
</dbReference>
<dbReference type="SUPFAM" id="SSF56436">
    <property type="entry name" value="C-type lectin-like"/>
    <property type="match status" value="1"/>
</dbReference>
<organism evidence="2 3">
    <name type="scientific">Acidicapsa dinghuensis</name>
    <dbReference type="NCBI Taxonomy" id="2218256"/>
    <lineage>
        <taxon>Bacteria</taxon>
        <taxon>Pseudomonadati</taxon>
        <taxon>Acidobacteriota</taxon>
        <taxon>Terriglobia</taxon>
        <taxon>Terriglobales</taxon>
        <taxon>Acidobacteriaceae</taxon>
        <taxon>Acidicapsa</taxon>
    </lineage>
</organism>
<sequence>MGLAVIEAVCIAALPETPDGSSKIKFRDGLTYQWIPPGSYYTGCLPGDVDCYGLERHREKVSIGQGFWIGRTEVTQAAYMQVMHADPSRYKGAKRPVDSVGWQDASTYCSRIGMRLPTEYEWEWAAYGGTPELPKQPLGTYAWYDANSSDSTHPVATKLPNGYGLYDMLGNVWEWVQGAGRGPGEHILKGGSFYNISRDVRVSGRMSAPPDLRHRDLGFRCASSSIPAETFPTGNSTRP</sequence>
<protein>
    <submittedName>
        <fullName evidence="2">Formylglycine-generating enzyme family protein</fullName>
    </submittedName>
</protein>
<dbReference type="PANTHER" id="PTHR23150">
    <property type="entry name" value="SULFATASE MODIFYING FACTOR 1, 2"/>
    <property type="match status" value="1"/>
</dbReference>
<dbReference type="Proteomes" id="UP001596091">
    <property type="component" value="Unassembled WGS sequence"/>
</dbReference>
<dbReference type="EMBL" id="JBHSPH010000002">
    <property type="protein sequence ID" value="MFC5862149.1"/>
    <property type="molecule type" value="Genomic_DNA"/>
</dbReference>
<dbReference type="PANTHER" id="PTHR23150:SF19">
    <property type="entry name" value="FORMYLGLYCINE-GENERATING ENZYME"/>
    <property type="match status" value="1"/>
</dbReference>
<evidence type="ECO:0000259" key="1">
    <source>
        <dbReference type="Pfam" id="PF03781"/>
    </source>
</evidence>
<dbReference type="RefSeq" id="WP_263338386.1">
    <property type="nucleotide sequence ID" value="NZ_JAGSYH010000004.1"/>
</dbReference>
<proteinExistence type="predicted"/>
<dbReference type="Gene3D" id="3.90.1580.10">
    <property type="entry name" value="paralog of FGE (formylglycine-generating enzyme)"/>
    <property type="match status" value="1"/>
</dbReference>
<dbReference type="InterPro" id="IPR016187">
    <property type="entry name" value="CTDL_fold"/>
</dbReference>
<dbReference type="InterPro" id="IPR051043">
    <property type="entry name" value="Sulfatase_Mod_Factor_Kinase"/>
</dbReference>
<reference evidence="3" key="1">
    <citation type="journal article" date="2019" name="Int. J. Syst. Evol. Microbiol.">
        <title>The Global Catalogue of Microorganisms (GCM) 10K type strain sequencing project: providing services to taxonomists for standard genome sequencing and annotation.</title>
        <authorList>
            <consortium name="The Broad Institute Genomics Platform"/>
            <consortium name="The Broad Institute Genome Sequencing Center for Infectious Disease"/>
            <person name="Wu L."/>
            <person name="Ma J."/>
        </authorList>
    </citation>
    <scope>NUCLEOTIDE SEQUENCE [LARGE SCALE GENOMIC DNA]</scope>
    <source>
        <strain evidence="3">JCM 4087</strain>
    </source>
</reference>
<keyword evidence="3" id="KW-1185">Reference proteome</keyword>